<feature type="transmembrane region" description="Helical" evidence="1">
    <location>
        <begin position="16"/>
        <end position="37"/>
    </location>
</feature>
<reference evidence="2" key="1">
    <citation type="submission" date="2020-09" db="EMBL/GenBank/DDBJ databases">
        <title>Draft Genome Sequence of Paenibacillus sp. WST5.</title>
        <authorList>
            <person name="Bao Z."/>
        </authorList>
    </citation>
    <scope>NUCLEOTIDE SEQUENCE</scope>
    <source>
        <strain evidence="2">WST5</strain>
    </source>
</reference>
<evidence type="ECO:0000256" key="1">
    <source>
        <dbReference type="SAM" id="Phobius"/>
    </source>
</evidence>
<keyword evidence="1" id="KW-0812">Transmembrane</keyword>
<protein>
    <submittedName>
        <fullName evidence="2">Uncharacterized protein</fullName>
    </submittedName>
</protein>
<keyword evidence="1" id="KW-0472">Membrane</keyword>
<keyword evidence="3" id="KW-1185">Reference proteome</keyword>
<evidence type="ECO:0000313" key="2">
    <source>
        <dbReference type="EMBL" id="MBD0382819.1"/>
    </source>
</evidence>
<comment type="caution">
    <text evidence="2">The sequence shown here is derived from an EMBL/GenBank/DDBJ whole genome shotgun (WGS) entry which is preliminary data.</text>
</comment>
<organism evidence="2 3">
    <name type="scientific">Paenibacillus sedimenti</name>
    <dbReference type="NCBI Taxonomy" id="2770274"/>
    <lineage>
        <taxon>Bacteria</taxon>
        <taxon>Bacillati</taxon>
        <taxon>Bacillota</taxon>
        <taxon>Bacilli</taxon>
        <taxon>Bacillales</taxon>
        <taxon>Paenibacillaceae</taxon>
        <taxon>Paenibacillus</taxon>
    </lineage>
</organism>
<feature type="transmembrane region" description="Helical" evidence="1">
    <location>
        <begin position="58"/>
        <end position="82"/>
    </location>
</feature>
<dbReference type="Proteomes" id="UP000650466">
    <property type="component" value="Unassembled WGS sequence"/>
</dbReference>
<name>A0A926KRM7_9BACL</name>
<accession>A0A926KRM7</accession>
<dbReference type="EMBL" id="JACVVD010000008">
    <property type="protein sequence ID" value="MBD0382819.1"/>
    <property type="molecule type" value="Genomic_DNA"/>
</dbReference>
<gene>
    <name evidence="2" type="ORF">ICC18_22120</name>
</gene>
<sequence>MLLIPNLVVRHYQIEATYVGCVWAIFYAVCVRFYEAAGGIIDNSHTFKDLESVQNASYASYFAGVIILVCGFILLGLVQPWGKVVPAWMPFMGGG</sequence>
<dbReference type="RefSeq" id="WP_188176660.1">
    <property type="nucleotide sequence ID" value="NZ_JACVVD010000008.1"/>
</dbReference>
<keyword evidence="1" id="KW-1133">Transmembrane helix</keyword>
<proteinExistence type="predicted"/>
<evidence type="ECO:0000313" key="3">
    <source>
        <dbReference type="Proteomes" id="UP000650466"/>
    </source>
</evidence>
<dbReference type="AlphaFoldDB" id="A0A926KRM7"/>